<evidence type="ECO:0000313" key="4">
    <source>
        <dbReference type="Proteomes" id="UP000679226"/>
    </source>
</evidence>
<accession>A0A415RX19</accession>
<name>A0A415RX19_9BACE</name>
<organism evidence="3 4">
    <name type="scientific">Bacteroides eggerthii</name>
    <dbReference type="NCBI Taxonomy" id="28111"/>
    <lineage>
        <taxon>Bacteria</taxon>
        <taxon>Pseudomonadati</taxon>
        <taxon>Bacteroidota</taxon>
        <taxon>Bacteroidia</taxon>
        <taxon>Bacteroidales</taxon>
        <taxon>Bacteroidaceae</taxon>
        <taxon>Bacteroides</taxon>
    </lineage>
</organism>
<dbReference type="RefSeq" id="WP_021939622.1">
    <property type="nucleotide sequence ID" value="NZ_CP072227.1"/>
</dbReference>
<dbReference type="InterPro" id="IPR046692">
    <property type="entry name" value="DUF6562"/>
</dbReference>
<protein>
    <recommendedName>
        <fullName evidence="2">DUF6562 domain-containing protein</fullName>
    </recommendedName>
</protein>
<proteinExistence type="predicted"/>
<evidence type="ECO:0000256" key="1">
    <source>
        <dbReference type="SAM" id="SignalP"/>
    </source>
</evidence>
<gene>
    <name evidence="3" type="ORF">INE88_00671</name>
</gene>
<feature type="chain" id="PRO_5041165815" description="DUF6562 domain-containing protein" evidence="1">
    <location>
        <begin position="25"/>
        <end position="330"/>
    </location>
</feature>
<dbReference type="Pfam" id="PF20200">
    <property type="entry name" value="DUF6562"/>
    <property type="match status" value="1"/>
</dbReference>
<sequence length="330" mass="37352">MKKNILNRLNCLVMLCLLTGCFHESPDPLAPGGMVDPTKVNVEVNVSLDFTIDPFVTQSRAGSDFYRRFIVDLYRKDDLLRPAERKVIIIDEVRTKEEAFRLPINLNVQPLDYTMVVWTDYIKVGTGEDYFYNTTALTDIYSLEPYQGNCAYRDALYGTALLNLSEYSNEWNKKIQVSIDLERAASPIRIIATDYEHFVEKHGKKVAEKATVTFTYSFYVPMGFNALTGLPMRSQMGTSFVVPLSMAERLEGGLQIATDFIFVGEEGTNAIVTLDIKDEGGNLLNQVKNMQVPYRKGYLTTLKNNFLTSEQSSGIEVDVEFDEDINVDID</sequence>
<keyword evidence="1" id="KW-0732">Signal</keyword>
<dbReference type="Proteomes" id="UP000679226">
    <property type="component" value="Chromosome"/>
</dbReference>
<dbReference type="EMBL" id="CP072227">
    <property type="protein sequence ID" value="QUT43888.1"/>
    <property type="molecule type" value="Genomic_DNA"/>
</dbReference>
<feature type="signal peptide" evidence="1">
    <location>
        <begin position="1"/>
        <end position="24"/>
    </location>
</feature>
<evidence type="ECO:0000313" key="3">
    <source>
        <dbReference type="EMBL" id="QUT43888.1"/>
    </source>
</evidence>
<evidence type="ECO:0000259" key="2">
    <source>
        <dbReference type="Pfam" id="PF20200"/>
    </source>
</evidence>
<dbReference type="KEGG" id="beg:INE88_00671"/>
<reference evidence="3" key="1">
    <citation type="journal article" date="2021" name="PLoS Genet.">
        <title>Mobile Type VI secretion system loci of the gut Bacteroidales display extensive intra-ecosystem transfer, multi-species spread and geographical clustering.</title>
        <authorList>
            <person name="Garcia-Bayona L."/>
            <person name="Coyne M.J."/>
            <person name="Comstock L.E."/>
        </authorList>
    </citation>
    <scope>NUCLEOTIDE SEQUENCE</scope>
    <source>
        <strain evidence="3">CL11T00C20</strain>
    </source>
</reference>
<feature type="domain" description="DUF6562" evidence="2">
    <location>
        <begin position="37"/>
        <end position="330"/>
    </location>
</feature>
<dbReference type="AlphaFoldDB" id="A0A415RX19"/>
<dbReference type="PROSITE" id="PS51257">
    <property type="entry name" value="PROKAR_LIPOPROTEIN"/>
    <property type="match status" value="1"/>
</dbReference>